<protein>
    <recommendedName>
        <fullName evidence="3">Cytochrome P450</fullName>
    </recommendedName>
</protein>
<feature type="non-terminal residue" evidence="1">
    <location>
        <position position="43"/>
    </location>
</feature>
<dbReference type="Gene3D" id="1.10.630.10">
    <property type="entry name" value="Cytochrome P450"/>
    <property type="match status" value="1"/>
</dbReference>
<proteinExistence type="predicted"/>
<comment type="caution">
    <text evidence="1">The sequence shown here is derived from an EMBL/GenBank/DDBJ whole genome shotgun (WGS) entry which is preliminary data.</text>
</comment>
<dbReference type="AlphaFoldDB" id="A0A392RM72"/>
<evidence type="ECO:0000313" key="2">
    <source>
        <dbReference type="Proteomes" id="UP000265520"/>
    </source>
</evidence>
<organism evidence="1 2">
    <name type="scientific">Trifolium medium</name>
    <dbReference type="NCBI Taxonomy" id="97028"/>
    <lineage>
        <taxon>Eukaryota</taxon>
        <taxon>Viridiplantae</taxon>
        <taxon>Streptophyta</taxon>
        <taxon>Embryophyta</taxon>
        <taxon>Tracheophyta</taxon>
        <taxon>Spermatophyta</taxon>
        <taxon>Magnoliopsida</taxon>
        <taxon>eudicotyledons</taxon>
        <taxon>Gunneridae</taxon>
        <taxon>Pentapetalae</taxon>
        <taxon>rosids</taxon>
        <taxon>fabids</taxon>
        <taxon>Fabales</taxon>
        <taxon>Fabaceae</taxon>
        <taxon>Papilionoideae</taxon>
        <taxon>50 kb inversion clade</taxon>
        <taxon>NPAAA clade</taxon>
        <taxon>Hologalegina</taxon>
        <taxon>IRL clade</taxon>
        <taxon>Trifolieae</taxon>
        <taxon>Trifolium</taxon>
    </lineage>
</organism>
<dbReference type="EMBL" id="LXQA010235909">
    <property type="protein sequence ID" value="MCI36636.1"/>
    <property type="molecule type" value="Genomic_DNA"/>
</dbReference>
<evidence type="ECO:0008006" key="3">
    <source>
        <dbReference type="Google" id="ProtNLM"/>
    </source>
</evidence>
<dbReference type="PANTHER" id="PTHR47952:SF1">
    <property type="entry name" value="TRYPTAMINE 5-HYDROXYLASE"/>
    <property type="match status" value="1"/>
</dbReference>
<dbReference type="GO" id="GO:0005506">
    <property type="term" value="F:iron ion binding"/>
    <property type="evidence" value="ECO:0007669"/>
    <property type="project" value="InterPro"/>
</dbReference>
<dbReference type="GO" id="GO:0016705">
    <property type="term" value="F:oxidoreductase activity, acting on paired donors, with incorporation or reduction of molecular oxygen"/>
    <property type="evidence" value="ECO:0007669"/>
    <property type="project" value="InterPro"/>
</dbReference>
<evidence type="ECO:0000313" key="1">
    <source>
        <dbReference type="EMBL" id="MCI36636.1"/>
    </source>
</evidence>
<dbReference type="PANTHER" id="PTHR47952">
    <property type="entry name" value="TRYPTAMINE 5-HYDROXYLASE"/>
    <property type="match status" value="1"/>
</dbReference>
<dbReference type="SUPFAM" id="SSF48264">
    <property type="entry name" value="Cytochrome P450"/>
    <property type="match status" value="1"/>
</dbReference>
<name>A0A392RM72_9FABA</name>
<dbReference type="GO" id="GO:0004497">
    <property type="term" value="F:monooxygenase activity"/>
    <property type="evidence" value="ECO:0007669"/>
    <property type="project" value="InterPro"/>
</dbReference>
<dbReference type="Proteomes" id="UP000265520">
    <property type="component" value="Unassembled WGS sequence"/>
</dbReference>
<dbReference type="InterPro" id="IPR036396">
    <property type="entry name" value="Cyt_P450_sf"/>
</dbReference>
<keyword evidence="2" id="KW-1185">Reference proteome</keyword>
<sequence length="43" mass="4689">MRAVIKETFRLHPAAPVLVPRESMEGRRGCPAITFAVPAVELA</sequence>
<dbReference type="GO" id="GO:0020037">
    <property type="term" value="F:heme binding"/>
    <property type="evidence" value="ECO:0007669"/>
    <property type="project" value="InterPro"/>
</dbReference>
<accession>A0A392RM72</accession>
<reference evidence="1 2" key="1">
    <citation type="journal article" date="2018" name="Front. Plant Sci.">
        <title>Red Clover (Trifolium pratense) and Zigzag Clover (T. medium) - A Picture of Genomic Similarities and Differences.</title>
        <authorList>
            <person name="Dluhosova J."/>
            <person name="Istvanek J."/>
            <person name="Nedelnik J."/>
            <person name="Repkova J."/>
        </authorList>
    </citation>
    <scope>NUCLEOTIDE SEQUENCE [LARGE SCALE GENOMIC DNA]</scope>
    <source>
        <strain evidence="2">cv. 10/8</strain>
        <tissue evidence="1">Leaf</tissue>
    </source>
</reference>